<accession>A0AAV3R4V7</accession>
<dbReference type="PANTHER" id="PTHR34952:SF2">
    <property type="entry name" value="OS05G0113500 PROTEIN"/>
    <property type="match status" value="1"/>
</dbReference>
<keyword evidence="3" id="KW-1185">Reference proteome</keyword>
<evidence type="ECO:0000256" key="1">
    <source>
        <dbReference type="SAM" id="MobiDB-lite"/>
    </source>
</evidence>
<reference evidence="2 3" key="1">
    <citation type="submission" date="2024-01" db="EMBL/GenBank/DDBJ databases">
        <title>The complete chloroplast genome sequence of Lithospermum erythrorhizon: insights into the phylogenetic relationship among Boraginaceae species and the maternal lineages of purple gromwells.</title>
        <authorList>
            <person name="Okada T."/>
            <person name="Watanabe K."/>
        </authorList>
    </citation>
    <scope>NUCLEOTIDE SEQUENCE [LARGE SCALE GENOMIC DNA]</scope>
</reference>
<comment type="caution">
    <text evidence="2">The sequence shown here is derived from an EMBL/GenBank/DDBJ whole genome shotgun (WGS) entry which is preliminary data.</text>
</comment>
<evidence type="ECO:0000313" key="3">
    <source>
        <dbReference type="Proteomes" id="UP001454036"/>
    </source>
</evidence>
<feature type="region of interest" description="Disordered" evidence="1">
    <location>
        <begin position="1"/>
        <end position="34"/>
    </location>
</feature>
<dbReference type="EMBL" id="BAABME010007101">
    <property type="protein sequence ID" value="GAA0170120.1"/>
    <property type="molecule type" value="Genomic_DNA"/>
</dbReference>
<proteinExistence type="predicted"/>
<dbReference type="PANTHER" id="PTHR34952">
    <property type="entry name" value="OS05G0113500 PROTEIN"/>
    <property type="match status" value="1"/>
</dbReference>
<evidence type="ECO:0000313" key="2">
    <source>
        <dbReference type="EMBL" id="GAA0170120.1"/>
    </source>
</evidence>
<feature type="compositionally biased region" description="Low complexity" evidence="1">
    <location>
        <begin position="1"/>
        <end position="14"/>
    </location>
</feature>
<name>A0AAV3R4V7_LITER</name>
<protein>
    <submittedName>
        <fullName evidence="2">Uncharacterized protein</fullName>
    </submittedName>
</protein>
<dbReference type="Proteomes" id="UP001454036">
    <property type="component" value="Unassembled WGS sequence"/>
</dbReference>
<sequence length="286" mass="30401">MDNCGSTDSSTSGDPSLICESAADPPDPSSGNREQATLDDLAKYMNDSLNFQDSQKLTCDLISSLEKDGTISLGKEDKSDDHYGMQISKASFKSLDKSATFPCSGKISAGIGNLKENEQTSPASAQSSLADNSFGPCLRSSSLPSTLKLVPAIKGSREKLGNPPRKLSVTWSPDVYDPVPTAVSHVPTNKSQRHRSDGKKNGRSKQKGGGKSSRGSSTRSKDKKHDRKVGGSSRCYKALIDDFPQAPPESFASMADFGVGSADAFCGSSFLKKSVSRFHFPVTEAT</sequence>
<feature type="region of interest" description="Disordered" evidence="1">
    <location>
        <begin position="180"/>
        <end position="233"/>
    </location>
</feature>
<organism evidence="2 3">
    <name type="scientific">Lithospermum erythrorhizon</name>
    <name type="common">Purple gromwell</name>
    <name type="synonym">Lithospermum officinale var. erythrorhizon</name>
    <dbReference type="NCBI Taxonomy" id="34254"/>
    <lineage>
        <taxon>Eukaryota</taxon>
        <taxon>Viridiplantae</taxon>
        <taxon>Streptophyta</taxon>
        <taxon>Embryophyta</taxon>
        <taxon>Tracheophyta</taxon>
        <taxon>Spermatophyta</taxon>
        <taxon>Magnoliopsida</taxon>
        <taxon>eudicotyledons</taxon>
        <taxon>Gunneridae</taxon>
        <taxon>Pentapetalae</taxon>
        <taxon>asterids</taxon>
        <taxon>lamiids</taxon>
        <taxon>Boraginales</taxon>
        <taxon>Boraginaceae</taxon>
        <taxon>Boraginoideae</taxon>
        <taxon>Lithospermeae</taxon>
        <taxon>Lithospermum</taxon>
    </lineage>
</organism>
<dbReference type="AlphaFoldDB" id="A0AAV3R4V7"/>
<gene>
    <name evidence="2" type="ORF">LIER_24456</name>
</gene>